<feature type="compositionally biased region" description="Basic and acidic residues" evidence="1">
    <location>
        <begin position="26"/>
        <end position="42"/>
    </location>
</feature>
<dbReference type="AlphaFoldDB" id="A0A8T1IVR0"/>
<evidence type="ECO:0000313" key="3">
    <source>
        <dbReference type="EMBL" id="KAG2952643.1"/>
    </source>
</evidence>
<reference evidence="4" key="1">
    <citation type="submission" date="2018-05" db="EMBL/GenBank/DDBJ databases">
        <title>Effector identification in a new, highly contiguous assembly of the strawberry crown rot pathogen Phytophthora cactorum.</title>
        <authorList>
            <person name="Armitage A.D."/>
            <person name="Nellist C.F."/>
            <person name="Bates H."/>
            <person name="Vickerstaff R.J."/>
            <person name="Harrison R.J."/>
        </authorList>
    </citation>
    <scope>NUCLEOTIDE SEQUENCE</scope>
    <source>
        <strain evidence="2">15-7</strain>
        <strain evidence="3">4040</strain>
        <strain evidence="4">P421</strain>
    </source>
</reference>
<sequence>MERLEEEANNDDIAKSSNANAPPLWDVDKKQEDVDSDAKDATSGDATTVVTGAVKKM</sequence>
<evidence type="ECO:0000256" key="1">
    <source>
        <dbReference type="SAM" id="MobiDB-lite"/>
    </source>
</evidence>
<dbReference type="Proteomes" id="UP000736787">
    <property type="component" value="Unassembled WGS sequence"/>
</dbReference>
<dbReference type="EMBL" id="RCMV01000013">
    <property type="protein sequence ID" value="KAG3228609.1"/>
    <property type="molecule type" value="Genomic_DNA"/>
</dbReference>
<accession>A0A8T1IVR0</accession>
<name>A0A8T1IVR0_9STRA</name>
<dbReference type="Proteomes" id="UP000735874">
    <property type="component" value="Unassembled WGS sequence"/>
</dbReference>
<dbReference type="Proteomes" id="UP000760860">
    <property type="component" value="Unassembled WGS sequence"/>
</dbReference>
<feature type="compositionally biased region" description="Acidic residues" evidence="1">
    <location>
        <begin position="1"/>
        <end position="10"/>
    </location>
</feature>
<dbReference type="EMBL" id="RCMG01000036">
    <property type="protein sequence ID" value="KAG2866706.1"/>
    <property type="molecule type" value="Genomic_DNA"/>
</dbReference>
<evidence type="ECO:0000313" key="5">
    <source>
        <dbReference type="Proteomes" id="UP000760860"/>
    </source>
</evidence>
<gene>
    <name evidence="2" type="ORF">PC113_g2652</name>
    <name evidence="3" type="ORF">PC117_g2685</name>
    <name evidence="4" type="ORF">PC129_g850</name>
</gene>
<dbReference type="EMBL" id="RCMK01000035">
    <property type="protein sequence ID" value="KAG2952643.1"/>
    <property type="molecule type" value="Genomic_DNA"/>
</dbReference>
<comment type="caution">
    <text evidence="4">The sequence shown here is derived from an EMBL/GenBank/DDBJ whole genome shotgun (WGS) entry which is preliminary data.</text>
</comment>
<protein>
    <submittedName>
        <fullName evidence="4">Uncharacterized protein</fullName>
    </submittedName>
</protein>
<proteinExistence type="predicted"/>
<evidence type="ECO:0000313" key="4">
    <source>
        <dbReference type="EMBL" id="KAG3228609.1"/>
    </source>
</evidence>
<organism evidence="4 5">
    <name type="scientific">Phytophthora cactorum</name>
    <dbReference type="NCBI Taxonomy" id="29920"/>
    <lineage>
        <taxon>Eukaryota</taxon>
        <taxon>Sar</taxon>
        <taxon>Stramenopiles</taxon>
        <taxon>Oomycota</taxon>
        <taxon>Peronosporomycetes</taxon>
        <taxon>Peronosporales</taxon>
        <taxon>Peronosporaceae</taxon>
        <taxon>Phytophthora</taxon>
    </lineage>
</organism>
<feature type="region of interest" description="Disordered" evidence="1">
    <location>
        <begin position="1"/>
        <end position="57"/>
    </location>
</feature>
<evidence type="ECO:0000313" key="2">
    <source>
        <dbReference type="EMBL" id="KAG2866706.1"/>
    </source>
</evidence>